<reference evidence="2 3" key="1">
    <citation type="submission" date="2017-06" db="EMBL/GenBank/DDBJ databases">
        <title>Description of Avrilella dinanensis gen. nov. sp. nov.</title>
        <authorList>
            <person name="Leyer C."/>
            <person name="Sassi M."/>
            <person name="Minet J."/>
            <person name="Kayal S."/>
            <person name="Cattoir V."/>
        </authorList>
    </citation>
    <scope>NUCLEOTIDE SEQUENCE [LARGE SCALE GENOMIC DNA]</scope>
    <source>
        <strain evidence="2 3">UR159</strain>
    </source>
</reference>
<keyword evidence="1" id="KW-0472">Membrane</keyword>
<dbReference type="OrthoDB" id="1272131at2"/>
<evidence type="ECO:0000313" key="2">
    <source>
        <dbReference type="EMBL" id="PJR03455.1"/>
    </source>
</evidence>
<dbReference type="AlphaFoldDB" id="A0A2M9R3W8"/>
<sequence length="69" mass="7681">MKTKHTLIILAIGLLLTFFGAILKITHLEIGPVNGNNLLTIGTFVEIIGGILFLYKLLTHKKFKDFLNS</sequence>
<gene>
    <name evidence="2" type="ORF">CDL10_02225</name>
</gene>
<keyword evidence="1" id="KW-1133">Transmembrane helix</keyword>
<dbReference type="EMBL" id="NIPO01000001">
    <property type="protein sequence ID" value="PJR03455.1"/>
    <property type="molecule type" value="Genomic_DNA"/>
</dbReference>
<feature type="transmembrane region" description="Helical" evidence="1">
    <location>
        <begin position="38"/>
        <end position="58"/>
    </location>
</feature>
<evidence type="ECO:0000256" key="1">
    <source>
        <dbReference type="SAM" id="Phobius"/>
    </source>
</evidence>
<name>A0A2M9R3W8_9FLAO</name>
<evidence type="ECO:0000313" key="3">
    <source>
        <dbReference type="Proteomes" id="UP000231960"/>
    </source>
</evidence>
<dbReference type="Proteomes" id="UP000231960">
    <property type="component" value="Unassembled WGS sequence"/>
</dbReference>
<feature type="transmembrane region" description="Helical" evidence="1">
    <location>
        <begin position="7"/>
        <end position="26"/>
    </location>
</feature>
<protein>
    <recommendedName>
        <fullName evidence="4">Gliding motility protein GldL</fullName>
    </recommendedName>
</protein>
<proteinExistence type="predicted"/>
<organism evidence="2 3">
    <name type="scientific">Avrilella dinanensis</name>
    <dbReference type="NCBI Taxonomy" id="2008672"/>
    <lineage>
        <taxon>Bacteria</taxon>
        <taxon>Pseudomonadati</taxon>
        <taxon>Bacteroidota</taxon>
        <taxon>Flavobacteriia</taxon>
        <taxon>Flavobacteriales</taxon>
        <taxon>Flavobacteriaceae</taxon>
        <taxon>Avrilella</taxon>
    </lineage>
</organism>
<keyword evidence="1" id="KW-0812">Transmembrane</keyword>
<dbReference type="RefSeq" id="WP_100677023.1">
    <property type="nucleotide sequence ID" value="NZ_NIPO01000001.1"/>
</dbReference>
<keyword evidence="3" id="KW-1185">Reference proteome</keyword>
<comment type="caution">
    <text evidence="2">The sequence shown here is derived from an EMBL/GenBank/DDBJ whole genome shotgun (WGS) entry which is preliminary data.</text>
</comment>
<evidence type="ECO:0008006" key="4">
    <source>
        <dbReference type="Google" id="ProtNLM"/>
    </source>
</evidence>
<accession>A0A2M9R3W8</accession>